<dbReference type="EMBL" id="VZPE01000001">
    <property type="protein sequence ID" value="KAB0573386.1"/>
    <property type="molecule type" value="Genomic_DNA"/>
</dbReference>
<proteinExistence type="predicted"/>
<dbReference type="RefSeq" id="WP_128093119.1">
    <property type="nucleotide sequence ID" value="NZ_JBHEEN010000001.1"/>
</dbReference>
<name>A0A643F591_9HYPH</name>
<evidence type="ECO:0000313" key="1">
    <source>
        <dbReference type="EMBL" id="KAB0573386.1"/>
    </source>
</evidence>
<dbReference type="AlphaFoldDB" id="A0A643F591"/>
<gene>
    <name evidence="1" type="ORF">F7Q93_02525</name>
</gene>
<reference evidence="1" key="1">
    <citation type="submission" date="2019-09" db="EMBL/GenBank/DDBJ databases">
        <title>Draft genome sequences of 48 bacterial type strains from the CCUG.</title>
        <authorList>
            <person name="Tunovic T."/>
            <person name="Pineiro-Iglesias B."/>
            <person name="Unosson C."/>
            <person name="Inganas E."/>
            <person name="Ohlen M."/>
            <person name="Cardew S."/>
            <person name="Jensie-Markopoulos S."/>
            <person name="Salva-Serra F."/>
            <person name="Jaen-Luchoro D."/>
            <person name="Karlsson R."/>
            <person name="Svensson-Stadler L."/>
            <person name="Chun J."/>
            <person name="Moore E."/>
        </authorList>
    </citation>
    <scope>NUCLEOTIDE SEQUENCE</scope>
    <source>
        <strain evidence="1">CCUG 50899</strain>
    </source>
</reference>
<dbReference type="InterPro" id="IPR035198">
    <property type="entry name" value="SU10_MCP"/>
</dbReference>
<accession>A0A643F591</accession>
<dbReference type="Pfam" id="PF17236">
    <property type="entry name" value="SU10_MCP"/>
    <property type="match status" value="1"/>
</dbReference>
<sequence length="330" mass="35517">MAAPANTFQTTAAVGNREELSDVVNRITPEDTPVYSLVPKGTVKSVHPEWEIDDLAPPGSNVHPEGDEYTFAATTPPKRVGNYTQIFRKDGIFSNTQEVVDNAGDVEKKKYQKLKKGIELRKDVEYSIVSNVGSVGGATRVSAGLPAWIETNVSRGATGANGGFDETDGLVDPATNGTQRAFTKATLDNVMSQAYTSGGNVRHLVVAPYVKSVFVSFMSDANVAEFRYSASEDGRKTIISNADVYEGPYGKVLVHPNRVMATNAGVARNAFLLDTDMLSFDWLRKIQEDKDLAKTGDNTKFVLIGEGTLRVKNEAGLGVIADIFGLSATA</sequence>
<organism evidence="1">
    <name type="scientific">Brucella pituitosa</name>
    <dbReference type="NCBI Taxonomy" id="571256"/>
    <lineage>
        <taxon>Bacteria</taxon>
        <taxon>Pseudomonadati</taxon>
        <taxon>Pseudomonadota</taxon>
        <taxon>Alphaproteobacteria</taxon>
        <taxon>Hyphomicrobiales</taxon>
        <taxon>Brucellaceae</taxon>
        <taxon>Brucella/Ochrobactrum group</taxon>
        <taxon>Brucella</taxon>
    </lineage>
</organism>
<protein>
    <submittedName>
        <fullName evidence="1">Head protein</fullName>
    </submittedName>
</protein>
<comment type="caution">
    <text evidence="1">The sequence shown here is derived from an EMBL/GenBank/DDBJ whole genome shotgun (WGS) entry which is preliminary data.</text>
</comment>